<keyword evidence="2" id="KW-0812">Transmembrane</keyword>
<accession>A0A8H7E3E5</accession>
<dbReference type="PANTHER" id="PTHR43272:SF11">
    <property type="entry name" value="AMP-DEPENDENT SYNTHETASE_LIGASE DOMAIN-CONTAINING PROTEIN"/>
    <property type="match status" value="1"/>
</dbReference>
<name>A0A8H7E3E5_9EURO</name>
<dbReference type="OrthoDB" id="4138492at2759"/>
<dbReference type="GO" id="GO:0005783">
    <property type="term" value="C:endoplasmic reticulum"/>
    <property type="evidence" value="ECO:0007669"/>
    <property type="project" value="TreeGrafter"/>
</dbReference>
<organism evidence="4 5">
    <name type="scientific">Endocarpon pusillum</name>
    <dbReference type="NCBI Taxonomy" id="364733"/>
    <lineage>
        <taxon>Eukaryota</taxon>
        <taxon>Fungi</taxon>
        <taxon>Dikarya</taxon>
        <taxon>Ascomycota</taxon>
        <taxon>Pezizomycotina</taxon>
        <taxon>Eurotiomycetes</taxon>
        <taxon>Chaetothyriomycetidae</taxon>
        <taxon>Verrucariales</taxon>
        <taxon>Verrucariaceae</taxon>
        <taxon>Endocarpon</taxon>
    </lineage>
</organism>
<proteinExistence type="predicted"/>
<feature type="compositionally biased region" description="Polar residues" evidence="1">
    <location>
        <begin position="276"/>
        <end position="288"/>
    </location>
</feature>
<dbReference type="GO" id="GO:0004467">
    <property type="term" value="F:long-chain fatty acid-CoA ligase activity"/>
    <property type="evidence" value="ECO:0007669"/>
    <property type="project" value="TreeGrafter"/>
</dbReference>
<dbReference type="Pfam" id="PF00501">
    <property type="entry name" value="AMP-binding"/>
    <property type="match status" value="1"/>
</dbReference>
<feature type="region of interest" description="Disordered" evidence="1">
    <location>
        <begin position="275"/>
        <end position="296"/>
    </location>
</feature>
<feature type="domain" description="AMP-dependent synthetase/ligase" evidence="3">
    <location>
        <begin position="164"/>
        <end position="243"/>
    </location>
</feature>
<comment type="caution">
    <text evidence="4">The sequence shown here is derived from an EMBL/GenBank/DDBJ whole genome shotgun (WGS) entry which is preliminary data.</text>
</comment>
<protein>
    <recommendedName>
        <fullName evidence="3">AMP-dependent synthetase/ligase domain-containing protein</fullName>
    </recommendedName>
</protein>
<dbReference type="SUPFAM" id="SSF56801">
    <property type="entry name" value="Acetyl-CoA synthetase-like"/>
    <property type="match status" value="1"/>
</dbReference>
<dbReference type="Proteomes" id="UP000606974">
    <property type="component" value="Unassembled WGS sequence"/>
</dbReference>
<evidence type="ECO:0000256" key="2">
    <source>
        <dbReference type="SAM" id="Phobius"/>
    </source>
</evidence>
<gene>
    <name evidence="4" type="ORF">GJ744_008321</name>
</gene>
<keyword evidence="2" id="KW-0472">Membrane</keyword>
<feature type="transmembrane region" description="Helical" evidence="2">
    <location>
        <begin position="20"/>
        <end position="44"/>
    </location>
</feature>
<evidence type="ECO:0000259" key="3">
    <source>
        <dbReference type="Pfam" id="PF00501"/>
    </source>
</evidence>
<feature type="transmembrane region" description="Helical" evidence="2">
    <location>
        <begin position="168"/>
        <end position="190"/>
    </location>
</feature>
<evidence type="ECO:0000313" key="4">
    <source>
        <dbReference type="EMBL" id="KAF7509094.1"/>
    </source>
</evidence>
<dbReference type="GO" id="GO:0016020">
    <property type="term" value="C:membrane"/>
    <property type="evidence" value="ECO:0007669"/>
    <property type="project" value="TreeGrafter"/>
</dbReference>
<dbReference type="Gene3D" id="3.40.50.12780">
    <property type="entry name" value="N-terminal domain of ligase-like"/>
    <property type="match status" value="1"/>
</dbReference>
<evidence type="ECO:0000256" key="1">
    <source>
        <dbReference type="SAM" id="MobiDB-lite"/>
    </source>
</evidence>
<sequence>MKMAIGDTLLARADNTLNDIFAGWSLSTTVIAFVLFVFLAYPWLTRKDPDTHPFLLARQATASPVRNPGESAVYRSIEVPYGYPLRSGLNVKDPGAPKWSSGRNGDLRDIWIQAVRGPLKDDGSAAGPKGKLLTVLGREKIMERSLESVTLEINIVGRYIQQIKGKHVAICLSNSVELLASIFACAFYGLQPLLIPYGSSTEEFTQRLRKVQPDILIAEAGTLELEPVLSSCKNLSQVVWVTKAGNKHMDFADTPDDVPGKVNISTWHDLIEENKSPASSELPSTEKGSSSPSVSIVESSGNSFTVTEYGSENIVAATAALINSLPRNQKIGTDDVVLPISPLTSSYTLMLAFASLFSHATIALNSVAGETVDFALAASAIHPTIIVASSQSTLRYHDRMMKTQLGPLAKVSHYWQKKTLFNGNMPKTPSFAPPGQHNFLSKLRLLFVYHRAEDKNSPRLSSTALRDLKILLGARTCYALTTSGVAGAIAQTNMLDYRHTSEEGGSHFGPPLSCVEVLLTKDGDEGGDDQEEMLGGGEPQGKLVVRGPAICGGKKKLDLVGKIGADHTLSLL</sequence>
<keyword evidence="2" id="KW-1133">Transmembrane helix</keyword>
<reference evidence="4" key="1">
    <citation type="submission" date="2020-02" db="EMBL/GenBank/DDBJ databases">
        <authorList>
            <person name="Palmer J.M."/>
        </authorList>
    </citation>
    <scope>NUCLEOTIDE SEQUENCE</scope>
    <source>
        <strain evidence="4">EPUS1.4</strain>
        <tissue evidence="4">Thallus</tissue>
    </source>
</reference>
<keyword evidence="5" id="KW-1185">Reference proteome</keyword>
<dbReference type="InterPro" id="IPR042099">
    <property type="entry name" value="ANL_N_sf"/>
</dbReference>
<evidence type="ECO:0000313" key="5">
    <source>
        <dbReference type="Proteomes" id="UP000606974"/>
    </source>
</evidence>
<dbReference type="AlphaFoldDB" id="A0A8H7E3E5"/>
<dbReference type="EMBL" id="JAACFV010000045">
    <property type="protein sequence ID" value="KAF7509094.1"/>
    <property type="molecule type" value="Genomic_DNA"/>
</dbReference>
<dbReference type="PANTHER" id="PTHR43272">
    <property type="entry name" value="LONG-CHAIN-FATTY-ACID--COA LIGASE"/>
    <property type="match status" value="1"/>
</dbReference>
<dbReference type="InterPro" id="IPR000873">
    <property type="entry name" value="AMP-dep_synth/lig_dom"/>
</dbReference>